<reference evidence="1" key="1">
    <citation type="submission" date="2024-03" db="EMBL/GenBank/DDBJ databases">
        <authorList>
            <consortium name="ELIXIR-Norway"/>
            <consortium name="Elixir Norway"/>
        </authorList>
    </citation>
    <scope>NUCLEOTIDE SEQUENCE</scope>
</reference>
<accession>A0ABP1BXQ8</accession>
<evidence type="ECO:0000313" key="1">
    <source>
        <dbReference type="EMBL" id="CAK9880941.1"/>
    </source>
</evidence>
<gene>
    <name evidence="1" type="ORF">CSSPJE1EN2_LOCUS22340</name>
</gene>
<dbReference type="Gene3D" id="2.30.31.10">
    <property type="entry name" value="Transcriptional Coactivator Pc4, Chain A"/>
    <property type="match status" value="1"/>
</dbReference>
<organism evidence="1 2">
    <name type="scientific">Sphagnum jensenii</name>
    <dbReference type="NCBI Taxonomy" id="128206"/>
    <lineage>
        <taxon>Eukaryota</taxon>
        <taxon>Viridiplantae</taxon>
        <taxon>Streptophyta</taxon>
        <taxon>Embryophyta</taxon>
        <taxon>Bryophyta</taxon>
        <taxon>Sphagnophytina</taxon>
        <taxon>Sphagnopsida</taxon>
        <taxon>Sphagnales</taxon>
        <taxon>Sphagnaceae</taxon>
        <taxon>Sphagnum</taxon>
    </lineage>
</organism>
<sequence>MRAAAACDGLSIPRLLLPASRGSVSGNHVAACCGCPSSPSSSSLSSSWSSSSLWLSAHSRRRVDAVVVGGRNGGGVANGRQFLSSGSSSAGDRRKCCSRTNLWSKPGEGIPVGEFGQRIVVPEYDEDEDVDGEGEIKLECDESGCVIVMEKFKTLAEEAGGDGYLRCDLTGCYFADEPAPVKSFEVIEGEGWRLGYETAPESEESFCAIIGAGGWSVALTASEFNDFCNLIQTLRKGISTMDEDGVIGKDEVVMQVERGSVWMECNIPKKQVAIFQNLWKRGSRALIDSQQKTAFELRFILSGASGRRQAEGFWPPEAVMDMLKKVDAATLELQYKAQKAAAASA</sequence>
<protein>
    <submittedName>
        <fullName evidence="1">Uncharacterized protein</fullName>
    </submittedName>
</protein>
<dbReference type="InterPro" id="IPR009044">
    <property type="entry name" value="ssDNA-bd_transcriptional_reg"/>
</dbReference>
<keyword evidence="2" id="KW-1185">Reference proteome</keyword>
<evidence type="ECO:0000313" key="2">
    <source>
        <dbReference type="Proteomes" id="UP001497522"/>
    </source>
</evidence>
<dbReference type="SUPFAM" id="SSF54447">
    <property type="entry name" value="ssDNA-binding transcriptional regulator domain"/>
    <property type="match status" value="1"/>
</dbReference>
<dbReference type="Proteomes" id="UP001497522">
    <property type="component" value="Chromosome 8"/>
</dbReference>
<dbReference type="Pfam" id="PF08848">
    <property type="entry name" value="DUF1818"/>
    <property type="match status" value="1"/>
</dbReference>
<proteinExistence type="predicted"/>
<name>A0ABP1BXQ8_9BRYO</name>
<dbReference type="EMBL" id="OZ023709">
    <property type="protein sequence ID" value="CAK9880941.1"/>
    <property type="molecule type" value="Genomic_DNA"/>
</dbReference>
<dbReference type="InterPro" id="IPR014947">
    <property type="entry name" value="DUF1818"/>
</dbReference>